<feature type="transmembrane region" description="Helical" evidence="1">
    <location>
        <begin position="12"/>
        <end position="31"/>
    </location>
</feature>
<evidence type="ECO:0000256" key="1">
    <source>
        <dbReference type="SAM" id="Phobius"/>
    </source>
</evidence>
<keyword evidence="3" id="KW-1185">Reference proteome</keyword>
<dbReference type="RefSeq" id="WP_068845935.1">
    <property type="nucleotide sequence ID" value="NZ_FRBT01000017.1"/>
</dbReference>
<keyword evidence="1" id="KW-1133">Transmembrane helix</keyword>
<evidence type="ECO:0000313" key="2">
    <source>
        <dbReference type="EMBL" id="SHM97276.1"/>
    </source>
</evidence>
<evidence type="ECO:0000313" key="3">
    <source>
        <dbReference type="Proteomes" id="UP000184028"/>
    </source>
</evidence>
<organism evidence="2 3">
    <name type="scientific">Flavobacterium chilense</name>
    <dbReference type="NCBI Taxonomy" id="946677"/>
    <lineage>
        <taxon>Bacteria</taxon>
        <taxon>Pseudomonadati</taxon>
        <taxon>Bacteroidota</taxon>
        <taxon>Flavobacteriia</taxon>
        <taxon>Flavobacteriales</taxon>
        <taxon>Flavobacteriaceae</taxon>
        <taxon>Flavobacterium</taxon>
    </lineage>
</organism>
<dbReference type="OrthoDB" id="1362827at2"/>
<dbReference type="AlphaFoldDB" id="A0A1M7N192"/>
<keyword evidence="1" id="KW-0472">Membrane</keyword>
<dbReference type="EMBL" id="FRBT01000017">
    <property type="protein sequence ID" value="SHM97276.1"/>
    <property type="molecule type" value="Genomic_DNA"/>
</dbReference>
<protein>
    <submittedName>
        <fullName evidence="2">Uncharacterized protein</fullName>
    </submittedName>
</protein>
<keyword evidence="1" id="KW-0812">Transmembrane</keyword>
<accession>A0A1M7N192</accession>
<dbReference type="STRING" id="946677.SAMN05444484_11727"/>
<proteinExistence type="predicted"/>
<gene>
    <name evidence="2" type="ORF">SAMN05444484_11727</name>
</gene>
<reference evidence="3" key="1">
    <citation type="submission" date="2016-11" db="EMBL/GenBank/DDBJ databases">
        <authorList>
            <person name="Varghese N."/>
            <person name="Submissions S."/>
        </authorList>
    </citation>
    <scope>NUCLEOTIDE SEQUENCE [LARGE SCALE GENOMIC DNA]</scope>
    <source>
        <strain evidence="3">DSM 24724</strain>
    </source>
</reference>
<name>A0A1M7N192_9FLAO</name>
<sequence>MAIELTNKQLKNILSLVIVIFIIYFVISLSLGKSKNLDGNNIKKQSYSGYIKEKFIDTTDHFANKIILKNGNNQPIHWKFSTYLEIGDSISKKEGDSCATIQKKDGHLIIYDLINNKIIDEK</sequence>
<dbReference type="Proteomes" id="UP000184028">
    <property type="component" value="Unassembled WGS sequence"/>
</dbReference>